<sequence length="688" mass="72940">MSGARNKQQGPRGNRQINNSSNHTISGHHLASYDQSSFYRQQAPNQPLALYPLDPLRQHNGGEPVADQGNFLRADPYQDFSAAQHHHQPMSHFIHPPSPSFSQQLQSQHPLPQHQDSRSQSPYQYNHQPTSFEPQIPPYHQAPSSFPGIFNPYQQHQFHSANFVPYLSPGQQGPFQPLPTATTSSQPTSTSPSLAPSLASSKVLYRSPTLTAASPAPVSAADMPEGSKGGQLRNLNMGPRLASIQRGATDLEPASTGRASWTTGMSSVSPSTNSSPGPGNRPSWVAKTSASAGHSPKPSAGKTRLQSFVFPRPEAETGLRDSGGTREHNDGVKGEDTEPVGIYETHAQNPSVPASGTSGGPGKVSGAGLASLPSKPQFTAMEGEGNLALNPSVTAAVAPPAMAGAKYGGFGGISTGRGGVAAVARLGAGSGSRMVAGIGFANEELSAPQGSSADALGSKSELSLRYPPLPELPKVSIEPPSKGSTVSDDEFRKYASELRGLIEVYEKRDEMLRLRTEAAGFDAKRAWQAWENGIKDNEGGESSRSSSDQRQGSEPYSILGVRLLQRVAQLSQENDELGRLLESKLNLESSAEDGVTSELRMEIQESHALIEALDMALSKMEARAVAAERALEVVCLNNSTAINSSEARDASSSLNERWTKGERGNHAPPSSATASGKLGKATKGSTKR</sequence>
<reference evidence="1 2" key="1">
    <citation type="journal article" date="2018" name="Mol. Biol. Evol.">
        <title>Broad Genomic Sampling Reveals a Smut Pathogenic Ancestry of the Fungal Clade Ustilaginomycotina.</title>
        <authorList>
            <person name="Kijpornyongpan T."/>
            <person name="Mondo S.J."/>
            <person name="Barry K."/>
            <person name="Sandor L."/>
            <person name="Lee J."/>
            <person name="Lipzen A."/>
            <person name="Pangilinan J."/>
            <person name="LaButti K."/>
            <person name="Hainaut M."/>
            <person name="Henrissat B."/>
            <person name="Grigoriev I.V."/>
            <person name="Spatafora J.W."/>
            <person name="Aime M.C."/>
        </authorList>
    </citation>
    <scope>NUCLEOTIDE SEQUENCE [LARGE SCALE GENOMIC DNA]</scope>
    <source>
        <strain evidence="1 2">SA 807</strain>
    </source>
</reference>
<proteinExistence type="predicted"/>
<organism evidence="1 2">
    <name type="scientific">Violaceomyces palustris</name>
    <dbReference type="NCBI Taxonomy" id="1673888"/>
    <lineage>
        <taxon>Eukaryota</taxon>
        <taxon>Fungi</taxon>
        <taxon>Dikarya</taxon>
        <taxon>Basidiomycota</taxon>
        <taxon>Ustilaginomycotina</taxon>
        <taxon>Ustilaginomycetes</taxon>
        <taxon>Violaceomycetales</taxon>
        <taxon>Violaceomycetaceae</taxon>
        <taxon>Violaceomyces</taxon>
    </lineage>
</organism>
<evidence type="ECO:0000313" key="2">
    <source>
        <dbReference type="Proteomes" id="UP000245626"/>
    </source>
</evidence>
<protein>
    <submittedName>
        <fullName evidence="1">Uncharacterized protein</fullName>
    </submittedName>
</protein>
<keyword evidence="2" id="KW-1185">Reference proteome</keyword>
<gene>
    <name evidence="1" type="ORF">IE53DRAFT_382752</name>
</gene>
<evidence type="ECO:0000313" key="1">
    <source>
        <dbReference type="EMBL" id="PWN46608.1"/>
    </source>
</evidence>
<name>A0ACD0NLA0_9BASI</name>
<dbReference type="EMBL" id="KZ820843">
    <property type="protein sequence ID" value="PWN46608.1"/>
    <property type="molecule type" value="Genomic_DNA"/>
</dbReference>
<dbReference type="Proteomes" id="UP000245626">
    <property type="component" value="Unassembled WGS sequence"/>
</dbReference>
<accession>A0ACD0NLA0</accession>